<dbReference type="InterPro" id="IPR046701">
    <property type="entry name" value="DUF6571"/>
</dbReference>
<feature type="domain" description="DUF6571" evidence="2">
    <location>
        <begin position="1"/>
        <end position="561"/>
    </location>
</feature>
<accession>A0A1G9V2H7</accession>
<dbReference type="Proteomes" id="UP000199671">
    <property type="component" value="Unassembled WGS sequence"/>
</dbReference>
<evidence type="ECO:0000259" key="2">
    <source>
        <dbReference type="Pfam" id="PF20211"/>
    </source>
</evidence>
<dbReference type="OrthoDB" id="3260996at2"/>
<gene>
    <name evidence="3" type="ORF">SAMN04487766_10564</name>
</gene>
<proteinExistence type="predicted"/>
<dbReference type="AlphaFoldDB" id="A0A1G9V2H7"/>
<feature type="region of interest" description="Disordered" evidence="1">
    <location>
        <begin position="679"/>
        <end position="699"/>
    </location>
</feature>
<dbReference type="EMBL" id="FNHU01000005">
    <property type="protein sequence ID" value="SDM66085.1"/>
    <property type="molecule type" value="Genomic_DNA"/>
</dbReference>
<protein>
    <recommendedName>
        <fullName evidence="2">DUF6571 domain-containing protein</fullName>
    </recommendedName>
</protein>
<reference evidence="3 4" key="1">
    <citation type="submission" date="2016-10" db="EMBL/GenBank/DDBJ databases">
        <authorList>
            <person name="de Groot N.N."/>
        </authorList>
    </citation>
    <scope>NUCLEOTIDE SEQUENCE [LARGE SCALE GENOMIC DNA]</scope>
    <source>
        <strain evidence="3 4">KPR-7B</strain>
    </source>
</reference>
<name>A0A1G9V2H7_9ACTO</name>
<dbReference type="RefSeq" id="WP_092609324.1">
    <property type="nucleotide sequence ID" value="NZ_FNHU01000005.1"/>
</dbReference>
<evidence type="ECO:0000313" key="3">
    <source>
        <dbReference type="EMBL" id="SDM66085.1"/>
    </source>
</evidence>
<evidence type="ECO:0000313" key="4">
    <source>
        <dbReference type="Proteomes" id="UP000199671"/>
    </source>
</evidence>
<organism evidence="3 4">
    <name type="scientific">Actinomyces ruminicola</name>
    <dbReference type="NCBI Taxonomy" id="332524"/>
    <lineage>
        <taxon>Bacteria</taxon>
        <taxon>Bacillati</taxon>
        <taxon>Actinomycetota</taxon>
        <taxon>Actinomycetes</taxon>
        <taxon>Actinomycetales</taxon>
        <taxon>Actinomycetaceae</taxon>
        <taxon>Actinomyces</taxon>
    </lineage>
</organism>
<dbReference type="Pfam" id="PF20211">
    <property type="entry name" value="DUF6571"/>
    <property type="match status" value="1"/>
</dbReference>
<sequence length="699" mass="74950">MAYIKIDTDKMQTVINNIIDYSHAVDGARSAIRRSSEYHHDPVESVVTDTESLPLALAPAPGNKTMWAYVMRLRDLAEELRSRRQEAIDINESGITMANPDGTLSYYLPDPPPGTQDEAAYWRSMDTVDNVHAYNTGSVETAKAEAAELQEALENGTSSQGRTPEQILDQIDKHRDIPTYSLAFCQTMGVDSMLDAPLEAQKDTNYAQESQPAIIDRMVDTFGHIMCAASTLYDAASYQPSASSPSSPHQYSLASAIYNAVTDKGHEGRATVLDAYLTADGTVYDADFLVGLAELMETIEDWPAEPKGVRWSGQYGTDDYGNKYLPDHTTDPLAAVLNGMARNTEASLAYLAPDDWDTEDGVWLPSEKSKKRMEMLANRVWTDLSMEGLSGVFAAASASRSPSGQAAGSNQANEVSQRATWATANGITILEAQGLPNFGQTKHNVGIMLGNCGRELIGIATNGSISPGESPAFPGTQITLAGSDEESLKNAIAHLLYEVSDSSEANYEIARGTTAYTASRTSTYMTENDPSISAIQAFYKQQADVMNLLALLGQEKADNAYNGAMAASSLLSLVPGLGTPATLASAGLTLSGAPQVDVTRHAGDTGLLGAAYTNAFNAGLINNPPDPNTTSWYSVDPNGSQRVTLETDEQVADFNTWISTGAGDTPDAMNNLTNSSIAMGTQNWSDPDAFKDAYGGEDW</sequence>
<evidence type="ECO:0000256" key="1">
    <source>
        <dbReference type="SAM" id="MobiDB-lite"/>
    </source>
</evidence>